<dbReference type="InterPro" id="IPR036907">
    <property type="entry name" value="5'-Nucleotdase_C_sf"/>
</dbReference>
<evidence type="ECO:0000256" key="1">
    <source>
        <dbReference type="ARBA" id="ARBA00006654"/>
    </source>
</evidence>
<dbReference type="InterPro" id="IPR006179">
    <property type="entry name" value="5_nucleotidase/apyrase"/>
</dbReference>
<evidence type="ECO:0000313" key="6">
    <source>
        <dbReference type="EMBL" id="KAJ6221227.1"/>
    </source>
</evidence>
<dbReference type="CDD" id="cd07406">
    <property type="entry name" value="MPP_CG11883_N"/>
    <property type="match status" value="1"/>
</dbReference>
<organism evidence="6 7">
    <name type="scientific">Blomia tropicalis</name>
    <name type="common">Mite</name>
    <dbReference type="NCBI Taxonomy" id="40697"/>
    <lineage>
        <taxon>Eukaryota</taxon>
        <taxon>Metazoa</taxon>
        <taxon>Ecdysozoa</taxon>
        <taxon>Arthropoda</taxon>
        <taxon>Chelicerata</taxon>
        <taxon>Arachnida</taxon>
        <taxon>Acari</taxon>
        <taxon>Acariformes</taxon>
        <taxon>Sarcoptiformes</taxon>
        <taxon>Astigmata</taxon>
        <taxon>Glycyphagoidea</taxon>
        <taxon>Echimyopodidae</taxon>
        <taxon>Blomia</taxon>
    </lineage>
</organism>
<dbReference type="PANTHER" id="PTHR11575:SF48">
    <property type="entry name" value="5'-NUCLEOTIDASE"/>
    <property type="match status" value="1"/>
</dbReference>
<dbReference type="OMA" id="HTHDGVP"/>
<feature type="domain" description="Calcineurin-like phosphoesterase" evidence="4">
    <location>
        <begin position="17"/>
        <end position="221"/>
    </location>
</feature>
<dbReference type="InterPro" id="IPR041821">
    <property type="entry name" value="CG11883_N"/>
</dbReference>
<comment type="caution">
    <text evidence="6">The sequence shown here is derived from an EMBL/GenBank/DDBJ whole genome shotgun (WGS) entry which is preliminary data.</text>
</comment>
<sequence length="549" mass="62500">MGNIEPDQTIKEPRQVHILHFNDCYNVESRSQEPVGGAARFVTALDTFQHLRPLVLFSGDIIAPSIMSTFTKGEQMLPVLERCNIDCALFGNHEFDFGLDYLTTFAKRTKFPWLMSNAFVKNTLIPLGEGKITHITEYNGVRIGLIGLIEEEWLYTLVLDPNDIHYVSFITEGRKLARSLKENDNVDMVIALTHMRTHNDIKLAEQVDEIDLILGGHDHDYDIRIVNGKYIIKSGTDFRQFSKITLNLGKHDQISSDVHHPIDVKIETIDVTMKYDEDRFLVKELSKYRNVIEDKMEHVIAMIDCDLDGRFASIRSMETNLGNMVADIMLDASIDGDFALLNSGTLRSDRIHPRGPFKMRDLVTILPYMESILVLEITGEQVHKALENSVSQYPKLEGRFPQVSGICFAFDPSRSPGNRVPYESIRINGNELIRERIYRMVTKEFISQGKDGYDVLKQCPIYKTTEQCMPMTVAVQNYFEATALIQAKKIQKTLTNESNNNCTTNGIVRRKSIISLRRQSKTSDEDLSATICQLNPKLDGRIRLIQPSS</sequence>
<dbReference type="SUPFAM" id="SSF55816">
    <property type="entry name" value="5'-nucleotidase (syn. UDP-sugar hydrolase), C-terminal domain"/>
    <property type="match status" value="1"/>
</dbReference>
<feature type="domain" description="5'-Nucleotidase C-terminal" evidence="5">
    <location>
        <begin position="309"/>
        <end position="458"/>
    </location>
</feature>
<dbReference type="Gene3D" id="3.60.21.10">
    <property type="match status" value="1"/>
</dbReference>
<dbReference type="AlphaFoldDB" id="A0A9Q0M8X7"/>
<dbReference type="EMBL" id="JAPWDV010000002">
    <property type="protein sequence ID" value="KAJ6221227.1"/>
    <property type="molecule type" value="Genomic_DNA"/>
</dbReference>
<reference evidence="6" key="1">
    <citation type="submission" date="2022-12" db="EMBL/GenBank/DDBJ databases">
        <title>Genome assemblies of Blomia tropicalis.</title>
        <authorList>
            <person name="Cui Y."/>
        </authorList>
    </citation>
    <scope>NUCLEOTIDE SEQUENCE</scope>
    <source>
        <tissue evidence="6">Adult mites</tissue>
    </source>
</reference>
<evidence type="ECO:0000256" key="2">
    <source>
        <dbReference type="ARBA" id="ARBA00022729"/>
    </source>
</evidence>
<keyword evidence="3" id="KW-0378">Hydrolase</keyword>
<dbReference type="GO" id="GO:0009166">
    <property type="term" value="P:nucleotide catabolic process"/>
    <property type="evidence" value="ECO:0007669"/>
    <property type="project" value="InterPro"/>
</dbReference>
<dbReference type="GO" id="GO:0016787">
    <property type="term" value="F:hydrolase activity"/>
    <property type="evidence" value="ECO:0007669"/>
    <property type="project" value="UniProtKB-KW"/>
</dbReference>
<dbReference type="InterPro" id="IPR004843">
    <property type="entry name" value="Calcineurin-like_PHP"/>
</dbReference>
<dbReference type="InterPro" id="IPR029052">
    <property type="entry name" value="Metallo-depent_PP-like"/>
</dbReference>
<comment type="similarity">
    <text evidence="1 3">Belongs to the 5'-nucleotidase family.</text>
</comment>
<dbReference type="Pfam" id="PF02872">
    <property type="entry name" value="5_nucleotid_C"/>
    <property type="match status" value="1"/>
</dbReference>
<evidence type="ECO:0000259" key="4">
    <source>
        <dbReference type="Pfam" id="PF00149"/>
    </source>
</evidence>
<dbReference type="SUPFAM" id="SSF56300">
    <property type="entry name" value="Metallo-dependent phosphatases"/>
    <property type="match status" value="1"/>
</dbReference>
<protein>
    <submittedName>
        <fullName evidence="6">Uncharacterized protein</fullName>
    </submittedName>
</protein>
<evidence type="ECO:0000259" key="5">
    <source>
        <dbReference type="Pfam" id="PF02872"/>
    </source>
</evidence>
<name>A0A9Q0M8X7_BLOTA</name>
<dbReference type="GO" id="GO:0000166">
    <property type="term" value="F:nucleotide binding"/>
    <property type="evidence" value="ECO:0007669"/>
    <property type="project" value="UniProtKB-KW"/>
</dbReference>
<evidence type="ECO:0000313" key="7">
    <source>
        <dbReference type="Proteomes" id="UP001142055"/>
    </source>
</evidence>
<dbReference type="Gene3D" id="3.90.780.10">
    <property type="entry name" value="5'-Nucleotidase, C-terminal domain"/>
    <property type="match status" value="1"/>
</dbReference>
<dbReference type="PANTHER" id="PTHR11575">
    <property type="entry name" value="5'-NUCLEOTIDASE-RELATED"/>
    <property type="match status" value="1"/>
</dbReference>
<dbReference type="PRINTS" id="PR01607">
    <property type="entry name" value="APYRASEFAMLY"/>
</dbReference>
<gene>
    <name evidence="6" type="ORF">RDWZM_007039</name>
</gene>
<keyword evidence="7" id="KW-1185">Reference proteome</keyword>
<accession>A0A9Q0M8X7</accession>
<evidence type="ECO:0000256" key="3">
    <source>
        <dbReference type="RuleBase" id="RU362119"/>
    </source>
</evidence>
<keyword evidence="3" id="KW-0547">Nucleotide-binding</keyword>
<proteinExistence type="inferred from homology"/>
<dbReference type="InterPro" id="IPR008334">
    <property type="entry name" value="5'-Nucleotdase_C"/>
</dbReference>
<dbReference type="Pfam" id="PF00149">
    <property type="entry name" value="Metallophos"/>
    <property type="match status" value="1"/>
</dbReference>
<dbReference type="Proteomes" id="UP001142055">
    <property type="component" value="Chromosome 2"/>
</dbReference>
<keyword evidence="2" id="KW-0732">Signal</keyword>